<sequence>MVIFQAIREAQSPFFDTANQSQQLITEDQGKTLRSHKKRKEKRSMQISQLVPLIPVLVFLFPTMGPPAPFNTTTIGKTSLCSTRINYAKRLRSSTSLTTSPSTHATILYYIT</sequence>
<evidence type="ECO:0000256" key="1">
    <source>
        <dbReference type="SAM" id="Phobius"/>
    </source>
</evidence>
<organism evidence="2 3">
    <name type="scientific">Choiromyces venosus 120613-1</name>
    <dbReference type="NCBI Taxonomy" id="1336337"/>
    <lineage>
        <taxon>Eukaryota</taxon>
        <taxon>Fungi</taxon>
        <taxon>Dikarya</taxon>
        <taxon>Ascomycota</taxon>
        <taxon>Pezizomycotina</taxon>
        <taxon>Pezizomycetes</taxon>
        <taxon>Pezizales</taxon>
        <taxon>Tuberaceae</taxon>
        <taxon>Choiromyces</taxon>
    </lineage>
</organism>
<keyword evidence="1" id="KW-0472">Membrane</keyword>
<evidence type="ECO:0000313" key="3">
    <source>
        <dbReference type="Proteomes" id="UP000276215"/>
    </source>
</evidence>
<evidence type="ECO:0000313" key="2">
    <source>
        <dbReference type="EMBL" id="RPA89157.1"/>
    </source>
</evidence>
<dbReference type="AlphaFoldDB" id="A0A3N4IW34"/>
<keyword evidence="1" id="KW-0812">Transmembrane</keyword>
<protein>
    <submittedName>
        <fullName evidence="2">Uncharacterized protein</fullName>
    </submittedName>
</protein>
<proteinExistence type="predicted"/>
<keyword evidence="3" id="KW-1185">Reference proteome</keyword>
<feature type="transmembrane region" description="Helical" evidence="1">
    <location>
        <begin position="47"/>
        <end position="65"/>
    </location>
</feature>
<gene>
    <name evidence="2" type="ORF">L873DRAFT_707557</name>
</gene>
<reference evidence="2 3" key="1">
    <citation type="journal article" date="2018" name="Nat. Ecol. Evol.">
        <title>Pezizomycetes genomes reveal the molecular basis of ectomycorrhizal truffle lifestyle.</title>
        <authorList>
            <person name="Murat C."/>
            <person name="Payen T."/>
            <person name="Noel B."/>
            <person name="Kuo A."/>
            <person name="Morin E."/>
            <person name="Chen J."/>
            <person name="Kohler A."/>
            <person name="Krizsan K."/>
            <person name="Balestrini R."/>
            <person name="Da Silva C."/>
            <person name="Montanini B."/>
            <person name="Hainaut M."/>
            <person name="Levati E."/>
            <person name="Barry K.W."/>
            <person name="Belfiori B."/>
            <person name="Cichocki N."/>
            <person name="Clum A."/>
            <person name="Dockter R.B."/>
            <person name="Fauchery L."/>
            <person name="Guy J."/>
            <person name="Iotti M."/>
            <person name="Le Tacon F."/>
            <person name="Lindquist E.A."/>
            <person name="Lipzen A."/>
            <person name="Malagnac F."/>
            <person name="Mello A."/>
            <person name="Molinier V."/>
            <person name="Miyauchi S."/>
            <person name="Poulain J."/>
            <person name="Riccioni C."/>
            <person name="Rubini A."/>
            <person name="Sitrit Y."/>
            <person name="Splivallo R."/>
            <person name="Traeger S."/>
            <person name="Wang M."/>
            <person name="Zifcakova L."/>
            <person name="Wipf D."/>
            <person name="Zambonelli A."/>
            <person name="Paolocci F."/>
            <person name="Nowrousian M."/>
            <person name="Ottonello S."/>
            <person name="Baldrian P."/>
            <person name="Spatafora J.W."/>
            <person name="Henrissat B."/>
            <person name="Nagy L.G."/>
            <person name="Aury J.M."/>
            <person name="Wincker P."/>
            <person name="Grigoriev I.V."/>
            <person name="Bonfante P."/>
            <person name="Martin F.M."/>
        </authorList>
    </citation>
    <scope>NUCLEOTIDE SEQUENCE [LARGE SCALE GENOMIC DNA]</scope>
    <source>
        <strain evidence="2 3">120613-1</strain>
    </source>
</reference>
<name>A0A3N4IW34_9PEZI</name>
<dbReference type="Proteomes" id="UP000276215">
    <property type="component" value="Unassembled WGS sequence"/>
</dbReference>
<dbReference type="EMBL" id="ML120608">
    <property type="protein sequence ID" value="RPA89157.1"/>
    <property type="molecule type" value="Genomic_DNA"/>
</dbReference>
<keyword evidence="1" id="KW-1133">Transmembrane helix</keyword>
<accession>A0A3N4IW34</accession>